<evidence type="ECO:0000256" key="10">
    <source>
        <dbReference type="ARBA" id="ARBA00032947"/>
    </source>
</evidence>
<feature type="region of interest" description="Disordered" evidence="14">
    <location>
        <begin position="470"/>
        <end position="498"/>
    </location>
</feature>
<reference evidence="17" key="1">
    <citation type="submission" date="2025-08" db="UniProtKB">
        <authorList>
            <consortium name="RefSeq"/>
        </authorList>
    </citation>
    <scope>IDENTIFICATION</scope>
    <source>
        <tissue evidence="17">Tentacle</tissue>
    </source>
</reference>
<feature type="compositionally biased region" description="Low complexity" evidence="14">
    <location>
        <begin position="689"/>
        <end position="700"/>
    </location>
</feature>
<gene>
    <name evidence="17" type="primary">LOC116301554</name>
</gene>
<dbReference type="GO" id="GO:0006325">
    <property type="term" value="P:chromatin organization"/>
    <property type="evidence" value="ECO:0007669"/>
    <property type="project" value="UniProtKB-KW"/>
</dbReference>
<feature type="compositionally biased region" description="Basic and acidic residues" evidence="14">
    <location>
        <begin position="361"/>
        <end position="387"/>
    </location>
</feature>
<protein>
    <recommendedName>
        <fullName evidence="3">KAT8 regulatory NSL complex subunit 2</fullName>
    </recommendedName>
    <alternativeName>
        <fullName evidence="11">NSL complex protein NSL2</fullName>
    </alternativeName>
    <alternativeName>
        <fullName evidence="10">Non-specific lethal 2 homolog</fullName>
    </alternativeName>
</protein>
<comment type="subunit">
    <text evidence="13">Component of the NSL complex at least composed of KAT8/MOF, KANSL1, KANSL2, KANSL3, MCRS1, PHF20, OGT1/OGT, WDR5 and HCFC1.</text>
</comment>
<evidence type="ECO:0000256" key="4">
    <source>
        <dbReference type="ARBA" id="ARBA00022499"/>
    </source>
</evidence>
<dbReference type="GO" id="GO:0005739">
    <property type="term" value="C:mitochondrion"/>
    <property type="evidence" value="ECO:0007669"/>
    <property type="project" value="UniProtKB-SubCell"/>
</dbReference>
<evidence type="ECO:0000256" key="11">
    <source>
        <dbReference type="ARBA" id="ARBA00033378"/>
    </source>
</evidence>
<feature type="compositionally biased region" description="Low complexity" evidence="14">
    <location>
        <begin position="565"/>
        <end position="578"/>
    </location>
</feature>
<keyword evidence="7" id="KW-0156">Chromatin regulator</keyword>
<feature type="region of interest" description="Disordered" evidence="14">
    <location>
        <begin position="682"/>
        <end position="709"/>
    </location>
</feature>
<dbReference type="Proteomes" id="UP000515163">
    <property type="component" value="Unplaced"/>
</dbReference>
<evidence type="ECO:0000313" key="16">
    <source>
        <dbReference type="Proteomes" id="UP000515163"/>
    </source>
</evidence>
<dbReference type="PANTHER" id="PTHR13453">
    <property type="entry name" value="KAT8 REGULATORY NSL COMPLEX SUBUNIT 2"/>
    <property type="match status" value="1"/>
</dbReference>
<feature type="domain" description="KANL2-like probable zinc-finger" evidence="15">
    <location>
        <begin position="26"/>
        <end position="88"/>
    </location>
</feature>
<evidence type="ECO:0000313" key="17">
    <source>
        <dbReference type="RefSeq" id="XP_031566492.1"/>
    </source>
</evidence>
<feature type="region of interest" description="Disordered" evidence="14">
    <location>
        <begin position="361"/>
        <end position="388"/>
    </location>
</feature>
<sequence>MAAGKTEESRDTAGQKNLSQASNLCCYSQRVCNLEKLKGFDFCHKHILEDKASPFKPCDFYAKSNDRRCMNPAPKLFDKEKSYCIIHTRKAELRRAVEKRRKKRARDSTTVEEDEDESTAMKRKRTSSTASQKSVDDSHKDDECHSSDDELSMDLGIGGSLKVDSAWHGDVDSDAESVDSEEEDALRHAGVWTLDEASKMCYEKMMRLKSLYVAQYKRLFHVMKEKRRKYLQVIQAEQENESIASHLSPSEVLRSPAHRKRHGVEAILHRQAKEKRHGGSARHQSTSHQRCTHVGDGLRCPNRILPLTKYCIHHISHDPNQILFQSCSFKTGDQKTCNNMVPKIYPFSTCQLHVTLPPEASRTDVKKDLDEAKKRDQEKEASEEEKRRKAVASVVIDTIPPLHQVTDKHLPMPKALQQKSSALIPPLAPVTKETTGSHETLPTIKVSSEALLHTKPSILKIEKMADDSLGLEGSLPKSRASSDSTPMEVLSPASADSPAGVQNISPTLLAASLAAVCSDAPIATVTSPLATTSSPSDPAVSIYSDSKLPPVGNVSAPVTAVASSTTTSCTSTISTSSAMNDPSTLSTSAPSGLTSLTPSESKALKGSLDTAIPTKSDSKPTSGDVKSKVDSVSEKSSIDTTVSSNSKSQGSSITSTVPNTESSSSTSTIAVTVSNISEADNTNMTLNTSKSESSSMKIDSLGTNSDTANTDSMEKAAATSSVTNAAKVLVAVADQNMIMTTTATANVSNSSVSVSESLPATTPKNN</sequence>
<keyword evidence="4" id="KW-1017">Isopeptide bond</keyword>
<evidence type="ECO:0000256" key="8">
    <source>
        <dbReference type="ARBA" id="ARBA00023128"/>
    </source>
</evidence>
<keyword evidence="9" id="KW-0539">Nucleus</keyword>
<dbReference type="Pfam" id="PF13891">
    <property type="entry name" value="zf-C3HC3H_KANSL2"/>
    <property type="match status" value="2"/>
</dbReference>
<name>A0A6P8II64_ACTTE</name>
<evidence type="ECO:0000256" key="3">
    <source>
        <dbReference type="ARBA" id="ARBA00015508"/>
    </source>
</evidence>
<accession>A0A6P8II64</accession>
<comment type="subcellular location">
    <subcellularLocation>
        <location evidence="2">Mitochondrion</location>
    </subcellularLocation>
    <subcellularLocation>
        <location evidence="1">Nucleus</location>
    </subcellularLocation>
</comment>
<dbReference type="PANTHER" id="PTHR13453:SF1">
    <property type="entry name" value="KAT8 REGULATORY NSL COMPLEX SUBUNIT 2"/>
    <property type="match status" value="1"/>
</dbReference>
<evidence type="ECO:0000256" key="5">
    <source>
        <dbReference type="ARBA" id="ARBA00022553"/>
    </source>
</evidence>
<dbReference type="GO" id="GO:0005634">
    <property type="term" value="C:nucleus"/>
    <property type="evidence" value="ECO:0007669"/>
    <property type="project" value="UniProtKB-SubCell"/>
</dbReference>
<feature type="region of interest" description="Disordered" evidence="14">
    <location>
        <begin position="747"/>
        <end position="766"/>
    </location>
</feature>
<dbReference type="AlphaFoldDB" id="A0A6P8II64"/>
<dbReference type="InterPro" id="IPR025927">
    <property type="entry name" value="Znf_KANL2-like"/>
</dbReference>
<dbReference type="RefSeq" id="XP_031566492.1">
    <property type="nucleotide sequence ID" value="XM_031710632.1"/>
</dbReference>
<feature type="compositionally biased region" description="Low complexity" evidence="14">
    <location>
        <begin position="654"/>
        <end position="668"/>
    </location>
</feature>
<feature type="region of interest" description="Disordered" evidence="14">
    <location>
        <begin position="95"/>
        <end position="149"/>
    </location>
</feature>
<evidence type="ECO:0000256" key="1">
    <source>
        <dbReference type="ARBA" id="ARBA00004123"/>
    </source>
</evidence>
<comment type="function">
    <text evidence="12">Non-catalytic component of the NSL histone acetyltransferase complex, a multiprotein complex that mediates histone H4 acetylation at 'Lys-5'- and 'Lys-8' (H4K5ac and H4K8ac) at transcription start sites and promotes transcription initiation. Required for NSL complex stability and for transcription of intraciliary transport genes in both ciliated and non-ciliated cells by regulating histone H4 acetylation at 'Lys-5'- and 'Lys-12' (H4K5ac and H4K12ac). This is necessary for cilium assembly in ciliated cells and for organization of the microtubule cytoskeleton in non-ciliated cells. Required within the NSL complex to maintain nuclear architecture stability by promoting KAT8-mediated acetylation of lamin LMNA.</text>
</comment>
<organism evidence="16 17">
    <name type="scientific">Actinia tenebrosa</name>
    <name type="common">Australian red waratah sea anemone</name>
    <dbReference type="NCBI Taxonomy" id="6105"/>
    <lineage>
        <taxon>Eukaryota</taxon>
        <taxon>Metazoa</taxon>
        <taxon>Cnidaria</taxon>
        <taxon>Anthozoa</taxon>
        <taxon>Hexacorallia</taxon>
        <taxon>Actiniaria</taxon>
        <taxon>Actiniidae</taxon>
        <taxon>Actinia</taxon>
    </lineage>
</organism>
<evidence type="ECO:0000256" key="12">
    <source>
        <dbReference type="ARBA" id="ARBA00093359"/>
    </source>
</evidence>
<keyword evidence="16" id="KW-1185">Reference proteome</keyword>
<evidence type="ECO:0000259" key="15">
    <source>
        <dbReference type="Pfam" id="PF13891"/>
    </source>
</evidence>
<proteinExistence type="predicted"/>
<feature type="domain" description="KANL2-like probable zinc-finger" evidence="15">
    <location>
        <begin position="298"/>
        <end position="353"/>
    </location>
</feature>
<keyword evidence="5" id="KW-0597">Phosphoprotein</keyword>
<feature type="compositionally biased region" description="Basic and acidic residues" evidence="14">
    <location>
        <begin position="134"/>
        <end position="148"/>
    </location>
</feature>
<feature type="compositionally biased region" description="Basic and acidic residues" evidence="14">
    <location>
        <begin position="625"/>
        <end position="637"/>
    </location>
</feature>
<evidence type="ECO:0000256" key="7">
    <source>
        <dbReference type="ARBA" id="ARBA00022853"/>
    </source>
</evidence>
<feature type="compositionally biased region" description="Polar residues" evidence="14">
    <location>
        <begin position="640"/>
        <end position="653"/>
    </location>
</feature>
<feature type="region of interest" description="Disordered" evidence="14">
    <location>
        <begin position="565"/>
        <end position="668"/>
    </location>
</feature>
<keyword evidence="6" id="KW-0832">Ubl conjugation</keyword>
<feature type="compositionally biased region" description="Polar residues" evidence="14">
    <location>
        <begin position="579"/>
        <end position="600"/>
    </location>
</feature>
<keyword evidence="8" id="KW-0496">Mitochondrion</keyword>
<dbReference type="GeneID" id="116301554"/>
<evidence type="ECO:0000256" key="2">
    <source>
        <dbReference type="ARBA" id="ARBA00004173"/>
    </source>
</evidence>
<dbReference type="KEGG" id="aten:116301554"/>
<evidence type="ECO:0000256" key="9">
    <source>
        <dbReference type="ARBA" id="ARBA00023242"/>
    </source>
</evidence>
<dbReference type="InParanoid" id="A0A6P8II64"/>
<evidence type="ECO:0000256" key="13">
    <source>
        <dbReference type="ARBA" id="ARBA00093543"/>
    </source>
</evidence>
<dbReference type="InterPro" id="IPR026316">
    <property type="entry name" value="NSL2"/>
</dbReference>
<evidence type="ECO:0000256" key="6">
    <source>
        <dbReference type="ARBA" id="ARBA00022843"/>
    </source>
</evidence>
<evidence type="ECO:0000256" key="14">
    <source>
        <dbReference type="SAM" id="MobiDB-lite"/>
    </source>
</evidence>
<dbReference type="GO" id="GO:0044545">
    <property type="term" value="C:NSL complex"/>
    <property type="evidence" value="ECO:0007669"/>
    <property type="project" value="TreeGrafter"/>
</dbReference>
<feature type="compositionally biased region" description="Polar residues" evidence="14">
    <location>
        <begin position="756"/>
        <end position="766"/>
    </location>
</feature>
<dbReference type="OrthoDB" id="677315at2759"/>